<dbReference type="RefSeq" id="WP_142948718.1">
    <property type="nucleotide sequence ID" value="NZ_ARXR01000006.1"/>
</dbReference>
<dbReference type="InterPro" id="IPR014057">
    <property type="entry name" value="HI1420"/>
</dbReference>
<reference evidence="1 2" key="1">
    <citation type="submission" date="2012-09" db="EMBL/GenBank/DDBJ databases">
        <title>Genome Sequence of alkane-degrading Bacterium Alcanivorax venustensis ISO4.</title>
        <authorList>
            <person name="Lai Q."/>
            <person name="Shao Z."/>
        </authorList>
    </citation>
    <scope>NUCLEOTIDE SEQUENCE [LARGE SCALE GENOMIC DNA]</scope>
    <source>
        <strain evidence="1 2">ISO4</strain>
    </source>
</reference>
<protein>
    <submittedName>
        <fullName evidence="1">Transcriptional regulator 3</fullName>
    </submittedName>
</protein>
<evidence type="ECO:0000313" key="1">
    <source>
        <dbReference type="EMBL" id="MBF5052532.1"/>
    </source>
</evidence>
<name>A0ABS0AEG3_9GAMM</name>
<dbReference type="InterPro" id="IPR001387">
    <property type="entry name" value="Cro/C1-type_HTH"/>
</dbReference>
<dbReference type="EMBL" id="ARXR01000006">
    <property type="protein sequence ID" value="MBF5052532.1"/>
    <property type="molecule type" value="Genomic_DNA"/>
</dbReference>
<dbReference type="InterPro" id="IPR010982">
    <property type="entry name" value="Lambda_DNA-bd_dom_sf"/>
</dbReference>
<comment type="caution">
    <text evidence="1">The sequence shown here is derived from an EMBL/GenBank/DDBJ whole genome shotgun (WGS) entry which is preliminary data.</text>
</comment>
<dbReference type="Proteomes" id="UP000644441">
    <property type="component" value="Unassembled WGS sequence"/>
</dbReference>
<dbReference type="CDD" id="cd00093">
    <property type="entry name" value="HTH_XRE"/>
    <property type="match status" value="1"/>
</dbReference>
<dbReference type="PANTHER" id="PTHR40275">
    <property type="entry name" value="SSL7038 PROTEIN"/>
    <property type="match status" value="1"/>
</dbReference>
<gene>
    <name evidence="1" type="ORF">ISO4_01134</name>
</gene>
<dbReference type="SUPFAM" id="SSF47413">
    <property type="entry name" value="lambda repressor-like DNA-binding domains"/>
    <property type="match status" value="1"/>
</dbReference>
<dbReference type="Pfam" id="PF21716">
    <property type="entry name" value="dnstrm_HI1420"/>
    <property type="match status" value="1"/>
</dbReference>
<organism evidence="1 2">
    <name type="scientific">Alloalcanivorax venustensis ISO4</name>
    <dbReference type="NCBI Taxonomy" id="1177184"/>
    <lineage>
        <taxon>Bacteria</taxon>
        <taxon>Pseudomonadati</taxon>
        <taxon>Pseudomonadota</taxon>
        <taxon>Gammaproteobacteria</taxon>
        <taxon>Oceanospirillales</taxon>
        <taxon>Alcanivoracaceae</taxon>
        <taxon>Alloalcanivorax</taxon>
    </lineage>
</organism>
<keyword evidence="2" id="KW-1185">Reference proteome</keyword>
<sequence>MTAPNPLKRWDAADHLENSEDMVLYLNACIDDDPGDGSLIRAALNDIARARNMSQLATEAGLTRAGLYKALSPEGKPGFDTMLRITRALGMNLHFDQ</sequence>
<evidence type="ECO:0000313" key="2">
    <source>
        <dbReference type="Proteomes" id="UP000644441"/>
    </source>
</evidence>
<accession>A0ABS0AEG3</accession>
<dbReference type="NCBIfam" id="TIGR02684">
    <property type="entry name" value="dnstrm_HI1420"/>
    <property type="match status" value="1"/>
</dbReference>
<proteinExistence type="predicted"/>
<dbReference type="PANTHER" id="PTHR40275:SF1">
    <property type="entry name" value="SSL7038 PROTEIN"/>
    <property type="match status" value="1"/>
</dbReference>